<comment type="caution">
    <text evidence="9">The sequence shown here is derived from an EMBL/GenBank/DDBJ whole genome shotgun (WGS) entry which is preliminary data.</text>
</comment>
<dbReference type="OrthoDB" id="9793390at2"/>
<comment type="similarity">
    <text evidence="2">Belongs to the autoinducer-2 exporter (AI-2E) (TC 2.A.86) family.</text>
</comment>
<dbReference type="RefSeq" id="WP_087017209.1">
    <property type="nucleotide sequence ID" value="NZ_NHOC01000002.1"/>
</dbReference>
<proteinExistence type="inferred from homology"/>
<comment type="subcellular location">
    <subcellularLocation>
        <location evidence="1">Cell membrane</location>
        <topology evidence="1">Multi-pass membrane protein</topology>
    </subcellularLocation>
</comment>
<dbReference type="PANTHER" id="PTHR21716">
    <property type="entry name" value="TRANSMEMBRANE PROTEIN"/>
    <property type="match status" value="1"/>
</dbReference>
<feature type="transmembrane region" description="Helical" evidence="8">
    <location>
        <begin position="9"/>
        <end position="25"/>
    </location>
</feature>
<dbReference type="GO" id="GO:0055085">
    <property type="term" value="P:transmembrane transport"/>
    <property type="evidence" value="ECO:0007669"/>
    <property type="project" value="TreeGrafter"/>
</dbReference>
<feature type="transmembrane region" description="Helical" evidence="8">
    <location>
        <begin position="338"/>
        <end position="356"/>
    </location>
</feature>
<dbReference type="PANTHER" id="PTHR21716:SF53">
    <property type="entry name" value="PERMEASE PERM-RELATED"/>
    <property type="match status" value="1"/>
</dbReference>
<feature type="transmembrane region" description="Helical" evidence="8">
    <location>
        <begin position="254"/>
        <end position="275"/>
    </location>
</feature>
<dbReference type="AlphaFoldDB" id="A0A252F6H1"/>
<gene>
    <name evidence="9" type="ORF">CBW42_01930</name>
</gene>
<dbReference type="Proteomes" id="UP000194903">
    <property type="component" value="Unassembled WGS sequence"/>
</dbReference>
<organism evidence="9 10">
    <name type="scientific">Butyricicoccus porcorum</name>
    <dbReference type="NCBI Taxonomy" id="1945634"/>
    <lineage>
        <taxon>Bacteria</taxon>
        <taxon>Bacillati</taxon>
        <taxon>Bacillota</taxon>
        <taxon>Clostridia</taxon>
        <taxon>Eubacteriales</taxon>
        <taxon>Butyricicoccaceae</taxon>
        <taxon>Butyricicoccus</taxon>
    </lineage>
</organism>
<sequence>MERNRIKQGVMVITYAALLVLFLVYCKDILHGVAAIISLFEPFLIGIAIAFVLNQPYGWFRRMYTEKLHMKDKTAHYTAVASAYLLVIAILAAVIGVVIPQLVSSVRMFAMNLDSYLGNLQQELNVLAGYLHMETIDLSSIAQLVSDSIGQMDEVAGEIVPKVVSATGSMVSSIANLFIALAFSVYMLAGKKKILSQFDRILRAYLPEQHYDHLRYLMDVIITSFQNYIIGQSTEAVILGSLCCVGMLILRLDYAGMVSMVVGVTALIPILGAYIGGAVAVILLFMVSPFRALLFLIFFVILQQVENNVIYPRVVGGRLGLPGIWVLLAITVGGKLGGVIGMLFGVPTTTVIYTLVKNSVRSREKRKEQLSCKK</sequence>
<protein>
    <recommendedName>
        <fullName evidence="11">AI-2E family transporter</fullName>
    </recommendedName>
</protein>
<evidence type="ECO:0000256" key="6">
    <source>
        <dbReference type="ARBA" id="ARBA00022989"/>
    </source>
</evidence>
<evidence type="ECO:0000256" key="7">
    <source>
        <dbReference type="ARBA" id="ARBA00023136"/>
    </source>
</evidence>
<reference evidence="9 10" key="1">
    <citation type="submission" date="2017-05" db="EMBL/GenBank/DDBJ databases">
        <title>Butyricicoccus porcorum sp. nov. a butyrate-producing bacterium from the swine intestinal tract.</title>
        <authorList>
            <person name="Trachsel J."/>
            <person name="Humphrey S."/>
            <person name="Allen H.K."/>
        </authorList>
    </citation>
    <scope>NUCLEOTIDE SEQUENCE [LARGE SCALE GENOMIC DNA]</scope>
    <source>
        <strain evidence="9">BB10</strain>
    </source>
</reference>
<dbReference type="InterPro" id="IPR002549">
    <property type="entry name" value="AI-2E-like"/>
</dbReference>
<keyword evidence="3" id="KW-0813">Transport</keyword>
<dbReference type="GO" id="GO:0005886">
    <property type="term" value="C:plasma membrane"/>
    <property type="evidence" value="ECO:0007669"/>
    <property type="project" value="UniProtKB-SubCell"/>
</dbReference>
<keyword evidence="6 8" id="KW-1133">Transmembrane helix</keyword>
<keyword evidence="10" id="KW-1185">Reference proteome</keyword>
<keyword evidence="7 8" id="KW-0472">Membrane</keyword>
<evidence type="ECO:0000256" key="3">
    <source>
        <dbReference type="ARBA" id="ARBA00022448"/>
    </source>
</evidence>
<evidence type="ECO:0000313" key="10">
    <source>
        <dbReference type="Proteomes" id="UP000194903"/>
    </source>
</evidence>
<evidence type="ECO:0000256" key="2">
    <source>
        <dbReference type="ARBA" id="ARBA00009773"/>
    </source>
</evidence>
<evidence type="ECO:0000256" key="4">
    <source>
        <dbReference type="ARBA" id="ARBA00022475"/>
    </source>
</evidence>
<evidence type="ECO:0000256" key="1">
    <source>
        <dbReference type="ARBA" id="ARBA00004651"/>
    </source>
</evidence>
<accession>A0A252F6H1</accession>
<evidence type="ECO:0000313" key="9">
    <source>
        <dbReference type="EMBL" id="OUM21354.1"/>
    </source>
</evidence>
<feature type="transmembrane region" description="Helical" evidence="8">
    <location>
        <begin position="74"/>
        <end position="99"/>
    </location>
</feature>
<evidence type="ECO:0008006" key="11">
    <source>
        <dbReference type="Google" id="ProtNLM"/>
    </source>
</evidence>
<evidence type="ECO:0000256" key="8">
    <source>
        <dbReference type="SAM" id="Phobius"/>
    </source>
</evidence>
<keyword evidence="5 8" id="KW-0812">Transmembrane</keyword>
<keyword evidence="4" id="KW-1003">Cell membrane</keyword>
<dbReference type="Pfam" id="PF01594">
    <property type="entry name" value="AI-2E_transport"/>
    <property type="match status" value="1"/>
</dbReference>
<evidence type="ECO:0000256" key="5">
    <source>
        <dbReference type="ARBA" id="ARBA00022692"/>
    </source>
</evidence>
<feature type="transmembrane region" description="Helical" evidence="8">
    <location>
        <begin position="314"/>
        <end position="332"/>
    </location>
</feature>
<name>A0A252F6H1_9FIRM</name>
<dbReference type="EMBL" id="NHOC01000002">
    <property type="protein sequence ID" value="OUM21354.1"/>
    <property type="molecule type" value="Genomic_DNA"/>
</dbReference>
<feature type="transmembrane region" description="Helical" evidence="8">
    <location>
        <begin position="31"/>
        <end position="53"/>
    </location>
</feature>
<feature type="transmembrane region" description="Helical" evidence="8">
    <location>
        <begin position="170"/>
        <end position="189"/>
    </location>
</feature>
<feature type="transmembrane region" description="Helical" evidence="8">
    <location>
        <begin position="281"/>
        <end position="302"/>
    </location>
</feature>